<accession>M1W5V1</accession>
<protein>
    <submittedName>
        <fullName evidence="1">Uncharacterized protein</fullName>
    </submittedName>
</protein>
<reference evidence="1 2" key="1">
    <citation type="journal article" date="2013" name="PLoS Genet.">
        <title>Plant-symbiotic fungi as chemical engineers: Multi-genome analysis of the Clavicipitaceae reveals dynamics of alkaloid loci.</title>
        <authorList>
            <person name="Schardl C.L."/>
            <person name="Young C.A."/>
            <person name="Hesse U."/>
            <person name="Amyotte S.G."/>
            <person name="Andreeva K."/>
            <person name="Calie P.J."/>
            <person name="Fleetwood D.J."/>
            <person name="Haws D.C."/>
            <person name="Moore N."/>
            <person name="Oeser B."/>
            <person name="Panaccione D.G."/>
            <person name="Schweri K.K."/>
            <person name="Voisey C.R."/>
            <person name="Farman M.L."/>
            <person name="Jaromczyk J.W."/>
            <person name="Roe B.A."/>
            <person name="O'Sullivan D.M."/>
            <person name="Scott B."/>
            <person name="Tudzynski P."/>
            <person name="An Z."/>
            <person name="Arnaoudova E.G."/>
            <person name="Bullock C.T."/>
            <person name="Charlton N.D."/>
            <person name="Chen L."/>
            <person name="Cox M."/>
            <person name="Dinkins R.D."/>
            <person name="Florea S."/>
            <person name="Glenn A.E."/>
            <person name="Gordon A."/>
            <person name="Gueldener U."/>
            <person name="Harris D.R."/>
            <person name="Hollin W."/>
            <person name="Jaromczyk J."/>
            <person name="Johnson R.D."/>
            <person name="Khan A.K."/>
            <person name="Leistner E."/>
            <person name="Leuchtmann A."/>
            <person name="Li C."/>
            <person name="Liu J."/>
            <person name="Liu J."/>
            <person name="Liu M."/>
            <person name="Mace W."/>
            <person name="Machado C."/>
            <person name="Nagabhyru P."/>
            <person name="Pan J."/>
            <person name="Schmid J."/>
            <person name="Sugawara K."/>
            <person name="Steiner U."/>
            <person name="Takach J.E."/>
            <person name="Tanaka E."/>
            <person name="Webb J.S."/>
            <person name="Wilson E.V."/>
            <person name="Wiseman J.L."/>
            <person name="Yoshida R."/>
            <person name="Zeng Z."/>
        </authorList>
    </citation>
    <scope>NUCLEOTIDE SEQUENCE [LARGE SCALE GENOMIC DNA]</scope>
    <source>
        <strain evidence="1 2">20.1</strain>
    </source>
</reference>
<comment type="caution">
    <text evidence="1">The sequence shown here is derived from an EMBL/GenBank/DDBJ whole genome shotgun (WGS) entry which is preliminary data.</text>
</comment>
<dbReference type="VEuPathDB" id="FungiDB:CPUR_08243"/>
<evidence type="ECO:0000313" key="2">
    <source>
        <dbReference type="Proteomes" id="UP000016801"/>
    </source>
</evidence>
<keyword evidence="2" id="KW-1185">Reference proteome</keyword>
<dbReference type="Proteomes" id="UP000016801">
    <property type="component" value="Unassembled WGS sequence"/>
</dbReference>
<sequence>MWLQSWGCPVDVKFLRKAFRDIWIPEMLADVAQRLRFQLNRASRIGKLTAAQVQYDRLFESSSIRELVKVTCSLAPNRRGSNSPRAFSTAVAIPIDCPYLPETALGLACFDT</sequence>
<dbReference type="EMBL" id="CAGA01000083">
    <property type="protein sequence ID" value="CCE34311.1"/>
    <property type="molecule type" value="Genomic_DNA"/>
</dbReference>
<name>M1W5V1_CLAP2</name>
<organism evidence="1 2">
    <name type="scientific">Claviceps purpurea (strain 20.1)</name>
    <name type="common">Ergot fungus</name>
    <name type="synonym">Sphacelia segetum</name>
    <dbReference type="NCBI Taxonomy" id="1111077"/>
    <lineage>
        <taxon>Eukaryota</taxon>
        <taxon>Fungi</taxon>
        <taxon>Dikarya</taxon>
        <taxon>Ascomycota</taxon>
        <taxon>Pezizomycotina</taxon>
        <taxon>Sordariomycetes</taxon>
        <taxon>Hypocreomycetidae</taxon>
        <taxon>Hypocreales</taxon>
        <taxon>Clavicipitaceae</taxon>
        <taxon>Claviceps</taxon>
    </lineage>
</organism>
<dbReference type="HOGENOM" id="CLU_2145608_0_0_1"/>
<evidence type="ECO:0000313" key="1">
    <source>
        <dbReference type="EMBL" id="CCE34311.1"/>
    </source>
</evidence>
<dbReference type="AlphaFoldDB" id="M1W5V1"/>
<gene>
    <name evidence="1" type="ORF">CPUR_08243</name>
</gene>
<proteinExistence type="predicted"/>